<dbReference type="KEGG" id="pfj:MYCFIDRAFT_84691"/>
<dbReference type="HOGENOM" id="CLU_1349446_0_0_1"/>
<evidence type="ECO:0000313" key="1">
    <source>
        <dbReference type="EMBL" id="EME80681.1"/>
    </source>
</evidence>
<gene>
    <name evidence="1" type="ORF">MYCFIDRAFT_84691</name>
</gene>
<dbReference type="AlphaFoldDB" id="M3A7U7"/>
<keyword evidence="2" id="KW-1185">Reference proteome</keyword>
<evidence type="ECO:0000313" key="2">
    <source>
        <dbReference type="Proteomes" id="UP000016932"/>
    </source>
</evidence>
<accession>M3A7U7</accession>
<dbReference type="VEuPathDB" id="FungiDB:MYCFIDRAFT_84691"/>
<dbReference type="Proteomes" id="UP000016932">
    <property type="component" value="Unassembled WGS sequence"/>
</dbReference>
<organism evidence="1 2">
    <name type="scientific">Pseudocercospora fijiensis (strain CIRAD86)</name>
    <name type="common">Black leaf streak disease fungus</name>
    <name type="synonym">Mycosphaerella fijiensis</name>
    <dbReference type="NCBI Taxonomy" id="383855"/>
    <lineage>
        <taxon>Eukaryota</taxon>
        <taxon>Fungi</taxon>
        <taxon>Dikarya</taxon>
        <taxon>Ascomycota</taxon>
        <taxon>Pezizomycotina</taxon>
        <taxon>Dothideomycetes</taxon>
        <taxon>Dothideomycetidae</taxon>
        <taxon>Mycosphaerellales</taxon>
        <taxon>Mycosphaerellaceae</taxon>
        <taxon>Pseudocercospora</taxon>
    </lineage>
</organism>
<proteinExistence type="predicted"/>
<dbReference type="EMBL" id="KB446561">
    <property type="protein sequence ID" value="EME80681.1"/>
    <property type="molecule type" value="Genomic_DNA"/>
</dbReference>
<dbReference type="RefSeq" id="XP_007929565.1">
    <property type="nucleotide sequence ID" value="XM_007931374.1"/>
</dbReference>
<reference evidence="1 2" key="1">
    <citation type="journal article" date="2012" name="PLoS Pathog.">
        <title>Diverse lifestyles and strategies of plant pathogenesis encoded in the genomes of eighteen Dothideomycetes fungi.</title>
        <authorList>
            <person name="Ohm R.A."/>
            <person name="Feau N."/>
            <person name="Henrissat B."/>
            <person name="Schoch C.L."/>
            <person name="Horwitz B.A."/>
            <person name="Barry K.W."/>
            <person name="Condon B.J."/>
            <person name="Copeland A.C."/>
            <person name="Dhillon B."/>
            <person name="Glaser F."/>
            <person name="Hesse C.N."/>
            <person name="Kosti I."/>
            <person name="LaButti K."/>
            <person name="Lindquist E.A."/>
            <person name="Lucas S."/>
            <person name="Salamov A.A."/>
            <person name="Bradshaw R.E."/>
            <person name="Ciuffetti L."/>
            <person name="Hamelin R.C."/>
            <person name="Kema G.H.J."/>
            <person name="Lawrence C."/>
            <person name="Scott J.A."/>
            <person name="Spatafora J.W."/>
            <person name="Turgeon B.G."/>
            <person name="de Wit P.J.G.M."/>
            <person name="Zhong S."/>
            <person name="Goodwin S.B."/>
            <person name="Grigoriev I.V."/>
        </authorList>
    </citation>
    <scope>NUCLEOTIDE SEQUENCE [LARGE SCALE GENOMIC DNA]</scope>
    <source>
        <strain evidence="1 2">CIRAD86</strain>
    </source>
</reference>
<sequence length="203" mass="22713">MVYPRSRNQGRPYRDYGINDTRALGGGLRGVLDRNHMNNAYERYPTYGAAEWARGGGWAGPAGASAYSGMRNQFAGLRLKQRKHKISKHNKERQHFQSHFEPQMAGTWNRYGNRGFRDYGLDDYSSLGGGLRGVLDRNHRRRAYGQYPNFGAAEWARNGGWAGSAGAERYGQWQARNAGLRYAPQLRGWGFGSGGPPTTGGFF</sequence>
<name>M3A7U7_PSEFD</name>
<dbReference type="OrthoDB" id="3646364at2759"/>
<protein>
    <submittedName>
        <fullName evidence="1">Uncharacterized protein</fullName>
    </submittedName>
</protein>
<dbReference type="GeneID" id="19342236"/>